<gene>
    <name evidence="1" type="ORF">UX70_C0001G0879</name>
</gene>
<accession>A0A0G4ASL5</accession>
<protein>
    <submittedName>
        <fullName evidence="1">Uncharacterized protein</fullName>
    </submittedName>
</protein>
<sequence>MFRVLAEAVAVAVEAAEAEAVAVAATGKLLSAAEIKRLCTQVQSLSLC</sequence>
<proteinExistence type="predicted"/>
<dbReference type="KEGG" id="pwo:UX70_C0001G0879"/>
<evidence type="ECO:0000313" key="1">
    <source>
        <dbReference type="EMBL" id="AKM78589.1"/>
    </source>
</evidence>
<dbReference type="STRING" id="1619007.UX70_C0001G0879"/>
<dbReference type="Proteomes" id="UP000035656">
    <property type="component" value="Chromosome"/>
</dbReference>
<name>A0A0G4ASL5_9BACT</name>
<organism evidence="1 2">
    <name type="scientific">Candidatus Wolfebacteria bacterium GW2011_GWB1_47_1</name>
    <dbReference type="NCBI Taxonomy" id="1619007"/>
    <lineage>
        <taxon>Bacteria</taxon>
        <taxon>Candidatus Wolfeibacteriota</taxon>
    </lineage>
</organism>
<evidence type="ECO:0000313" key="2">
    <source>
        <dbReference type="Proteomes" id="UP000035656"/>
    </source>
</evidence>
<dbReference type="AlphaFoldDB" id="A0A0G4ASL5"/>
<reference evidence="1 2" key="1">
    <citation type="journal article" date="2015" name="Nature">
        <title>rRNA introns, odd ribosomes, and small enigmatic genomes across a large radiation of phyla.</title>
        <authorList>
            <person name="Brown C.T."/>
            <person name="Hug L.A."/>
            <person name="Thomas B.C."/>
            <person name="Sharon I."/>
            <person name="Castelle C.J."/>
            <person name="Singh A."/>
            <person name="Wilkins M.J."/>
            <person name="Williams K.H."/>
            <person name="Banfield J.F."/>
        </authorList>
    </citation>
    <scope>NUCLEOTIDE SEQUENCE [LARGE SCALE GENOMIC DNA]</scope>
</reference>
<dbReference type="EMBL" id="CP011209">
    <property type="protein sequence ID" value="AKM78589.1"/>
    <property type="molecule type" value="Genomic_DNA"/>
</dbReference>